<organism evidence="1 2">
    <name type="scientific">Bacteroides cellulosilyticus DSM 14838</name>
    <dbReference type="NCBI Taxonomy" id="537012"/>
    <lineage>
        <taxon>Bacteria</taxon>
        <taxon>Pseudomonadati</taxon>
        <taxon>Bacteroidota</taxon>
        <taxon>Bacteroidia</taxon>
        <taxon>Bacteroidales</taxon>
        <taxon>Bacteroidaceae</taxon>
        <taxon>Bacteroides</taxon>
    </lineage>
</organism>
<evidence type="ECO:0000313" key="2">
    <source>
        <dbReference type="Proteomes" id="UP000003711"/>
    </source>
</evidence>
<gene>
    <name evidence="1" type="ORF">BACCELL_00907</name>
</gene>
<reference evidence="1 2" key="2">
    <citation type="submission" date="2009-01" db="EMBL/GenBank/DDBJ databases">
        <title>Draft genome sequence of Bacteroides cellulosilyticus (DSM 14838).</title>
        <authorList>
            <person name="Sudarsanam P."/>
            <person name="Ley R."/>
            <person name="Guruge J."/>
            <person name="Turnbaugh P.J."/>
            <person name="Mahowald M."/>
            <person name="Liep D."/>
            <person name="Gordon J."/>
        </authorList>
    </citation>
    <scope>NUCLEOTIDE SEQUENCE [LARGE SCALE GENOMIC DNA]</scope>
    <source>
        <strain evidence="1 2">DSM 14838</strain>
    </source>
</reference>
<name>E2N9G2_9BACE</name>
<protein>
    <submittedName>
        <fullName evidence="1">Uncharacterized protein</fullName>
    </submittedName>
</protein>
<proteinExistence type="predicted"/>
<comment type="caution">
    <text evidence="1">The sequence shown here is derived from an EMBL/GenBank/DDBJ whole genome shotgun (WGS) entry which is preliminary data.</text>
</comment>
<dbReference type="AlphaFoldDB" id="E2N9G2"/>
<accession>E2N9G2</accession>
<evidence type="ECO:0000313" key="1">
    <source>
        <dbReference type="EMBL" id="EEF91442.1"/>
    </source>
</evidence>
<reference evidence="1 2" key="1">
    <citation type="submission" date="2008-12" db="EMBL/GenBank/DDBJ databases">
        <authorList>
            <person name="Fulton L."/>
            <person name="Clifton S."/>
            <person name="Fulton B."/>
            <person name="Xu J."/>
            <person name="Minx P."/>
            <person name="Pepin K.H."/>
            <person name="Johnson M."/>
            <person name="Bhonagiri V."/>
            <person name="Nash W.E."/>
            <person name="Mardis E.R."/>
            <person name="Wilson R.K."/>
        </authorList>
    </citation>
    <scope>NUCLEOTIDE SEQUENCE [LARGE SCALE GENOMIC DNA]</scope>
    <source>
        <strain evidence="1 2">DSM 14838</strain>
    </source>
</reference>
<dbReference type="Proteomes" id="UP000003711">
    <property type="component" value="Unassembled WGS sequence"/>
</dbReference>
<sequence>MIYIADYERYIFILLGASKFAYTSFLFAATTAQTTMNKAIQDMSASVQVKVCINS</sequence>
<dbReference type="HOGENOM" id="CLU_3179969_0_0_10"/>
<dbReference type="EMBL" id="ACCH01000086">
    <property type="protein sequence ID" value="EEF91442.1"/>
    <property type="molecule type" value="Genomic_DNA"/>
</dbReference>